<gene>
    <name evidence="2" type="ORF">GJ744_001808</name>
</gene>
<proteinExistence type="predicted"/>
<dbReference type="EMBL" id="JAACFV010000129">
    <property type="protein sequence ID" value="KAF7504739.1"/>
    <property type="molecule type" value="Genomic_DNA"/>
</dbReference>
<feature type="signal peptide" evidence="1">
    <location>
        <begin position="1"/>
        <end position="28"/>
    </location>
</feature>
<protein>
    <submittedName>
        <fullName evidence="2">Uncharacterized protein</fullName>
    </submittedName>
</protein>
<name>A0A8H7AC21_9EURO</name>
<dbReference type="AlphaFoldDB" id="A0A8H7AC21"/>
<accession>A0A8H7AC21</accession>
<dbReference type="Proteomes" id="UP000606974">
    <property type="component" value="Unassembled WGS sequence"/>
</dbReference>
<evidence type="ECO:0000313" key="3">
    <source>
        <dbReference type="Proteomes" id="UP000606974"/>
    </source>
</evidence>
<comment type="caution">
    <text evidence="2">The sequence shown here is derived from an EMBL/GenBank/DDBJ whole genome shotgun (WGS) entry which is preliminary data.</text>
</comment>
<keyword evidence="3" id="KW-1185">Reference proteome</keyword>
<feature type="chain" id="PRO_5034987127" evidence="1">
    <location>
        <begin position="29"/>
        <end position="66"/>
    </location>
</feature>
<organism evidence="2 3">
    <name type="scientific">Endocarpon pusillum</name>
    <dbReference type="NCBI Taxonomy" id="364733"/>
    <lineage>
        <taxon>Eukaryota</taxon>
        <taxon>Fungi</taxon>
        <taxon>Dikarya</taxon>
        <taxon>Ascomycota</taxon>
        <taxon>Pezizomycotina</taxon>
        <taxon>Eurotiomycetes</taxon>
        <taxon>Chaetothyriomycetidae</taxon>
        <taxon>Verrucariales</taxon>
        <taxon>Verrucariaceae</taxon>
        <taxon>Endocarpon</taxon>
    </lineage>
</organism>
<keyword evidence="1" id="KW-0732">Signal</keyword>
<evidence type="ECO:0000256" key="1">
    <source>
        <dbReference type="SAM" id="SignalP"/>
    </source>
</evidence>
<evidence type="ECO:0000313" key="2">
    <source>
        <dbReference type="EMBL" id="KAF7504739.1"/>
    </source>
</evidence>
<sequence length="66" mass="7207">MCNFSLKGLLCVLSAITGDIILLPATLAERIVSQPDEVLSVKLAHIDDLQADDDFSQPAVVHRPRH</sequence>
<reference evidence="2" key="1">
    <citation type="submission" date="2020-02" db="EMBL/GenBank/DDBJ databases">
        <authorList>
            <person name="Palmer J.M."/>
        </authorList>
    </citation>
    <scope>NUCLEOTIDE SEQUENCE</scope>
    <source>
        <strain evidence="2">EPUS1.4</strain>
        <tissue evidence="2">Thallus</tissue>
    </source>
</reference>